<protein>
    <recommendedName>
        <fullName evidence="3">PrgI-like domain-containing protein</fullName>
    </recommendedName>
</protein>
<comment type="caution">
    <text evidence="4">The sequence shown here is derived from an EMBL/GenBank/DDBJ whole genome shotgun (WGS) entry which is preliminary data.</text>
</comment>
<keyword evidence="2" id="KW-0472">Membrane</keyword>
<dbReference type="AlphaFoldDB" id="A0A3A6Q145"/>
<accession>A0A3A6Q145</accession>
<evidence type="ECO:0000313" key="5">
    <source>
        <dbReference type="Proteomes" id="UP000281564"/>
    </source>
</evidence>
<evidence type="ECO:0000259" key="3">
    <source>
        <dbReference type="Pfam" id="PF26592"/>
    </source>
</evidence>
<feature type="domain" description="PrgI-like" evidence="3">
    <location>
        <begin position="28"/>
        <end position="89"/>
    </location>
</feature>
<evidence type="ECO:0000313" key="4">
    <source>
        <dbReference type="EMBL" id="RJX50595.1"/>
    </source>
</evidence>
<dbReference type="InterPro" id="IPR058597">
    <property type="entry name" value="PrgI-like_dom"/>
</dbReference>
<keyword evidence="2" id="KW-1133">Transmembrane helix</keyword>
<feature type="transmembrane region" description="Helical" evidence="2">
    <location>
        <begin position="36"/>
        <end position="63"/>
    </location>
</feature>
<keyword evidence="5" id="KW-1185">Reference proteome</keyword>
<evidence type="ECO:0000256" key="1">
    <source>
        <dbReference type="SAM" id="MobiDB-lite"/>
    </source>
</evidence>
<dbReference type="RefSeq" id="WP_120083785.1">
    <property type="nucleotide sequence ID" value="NZ_QMDW01000005.1"/>
</dbReference>
<sequence length="163" mass="17762">MSQDVPVASNLLASKMFGVSARKLAESMGPPLVIPLILYTIGLPLLVTIPLVFVGFLVGLFIYSRTPPGQRPLQYAAAMARHLRGRTDYVWKSPEPNKNDLAYHEPFEAWITGRPKPVVADADGTRDDSDETGAETETDEPTDSDDGLDADWPNATYGGQTND</sequence>
<dbReference type="OrthoDB" id="342272at2157"/>
<gene>
    <name evidence="4" type="ORF">DP106_04835</name>
</gene>
<proteinExistence type="predicted"/>
<evidence type="ECO:0000256" key="2">
    <source>
        <dbReference type="SAM" id="Phobius"/>
    </source>
</evidence>
<feature type="region of interest" description="Disordered" evidence="1">
    <location>
        <begin position="114"/>
        <end position="163"/>
    </location>
</feature>
<feature type="compositionally biased region" description="Acidic residues" evidence="1">
    <location>
        <begin position="128"/>
        <end position="149"/>
    </location>
</feature>
<dbReference type="Proteomes" id="UP000281564">
    <property type="component" value="Unassembled WGS sequence"/>
</dbReference>
<name>A0A3A6Q145_9EURY</name>
<keyword evidence="2" id="KW-0812">Transmembrane</keyword>
<dbReference type="EMBL" id="QMDW01000005">
    <property type="protein sequence ID" value="RJX50595.1"/>
    <property type="molecule type" value="Genomic_DNA"/>
</dbReference>
<dbReference type="Pfam" id="PF26592">
    <property type="entry name" value="PrgI_like"/>
    <property type="match status" value="1"/>
</dbReference>
<organism evidence="4 5">
    <name type="scientific">Halonotius pteroides</name>
    <dbReference type="NCBI Taxonomy" id="268735"/>
    <lineage>
        <taxon>Archaea</taxon>
        <taxon>Methanobacteriati</taxon>
        <taxon>Methanobacteriota</taxon>
        <taxon>Stenosarchaea group</taxon>
        <taxon>Halobacteria</taxon>
        <taxon>Halobacteriales</taxon>
        <taxon>Haloferacaceae</taxon>
        <taxon>Halonotius</taxon>
    </lineage>
</organism>
<reference evidence="4 5" key="1">
    <citation type="submission" date="2018-06" db="EMBL/GenBank/DDBJ databases">
        <title>Halonotius sp. F13-13 a new haloarchaeeon isolated from a solar saltern from Isla Cristina, Huelva, Spain.</title>
        <authorList>
            <person name="Duran-Viseras A."/>
            <person name="Sanchez-Porro C."/>
            <person name="Ventosa A."/>
        </authorList>
    </citation>
    <scope>NUCLEOTIDE SEQUENCE [LARGE SCALE GENOMIC DNA]</scope>
    <source>
        <strain evidence="4 5">CECT 7525</strain>
    </source>
</reference>